<gene>
    <name evidence="1" type="ordered locus">PC1_1359</name>
</gene>
<reference evidence="1 2" key="1">
    <citation type="submission" date="2009-07" db="EMBL/GenBank/DDBJ databases">
        <title>Complete sequence of Pectobacterium carotovorum subsp. carotovorum PC1.</title>
        <authorList>
            <consortium name="US DOE Joint Genome Institute"/>
            <person name="Lucas S."/>
            <person name="Copeland A."/>
            <person name="Lapidus A."/>
            <person name="Glavina del Rio T."/>
            <person name="Tice H."/>
            <person name="Bruce D."/>
            <person name="Goodwin L."/>
            <person name="Pitluck S."/>
            <person name="Munk A.C."/>
            <person name="Brettin T."/>
            <person name="Detter J.C."/>
            <person name="Han C."/>
            <person name="Tapia R."/>
            <person name="Larimer F."/>
            <person name="Land M."/>
            <person name="Hauser L."/>
            <person name="Kyrpides N."/>
            <person name="Mikhailova N."/>
            <person name="Balakrishnan V."/>
            <person name="Glasner J."/>
            <person name="Perna N.T."/>
        </authorList>
    </citation>
    <scope>NUCLEOTIDE SEQUENCE [LARGE SCALE GENOMIC DNA]</scope>
    <source>
        <strain evidence="1 2">PC1</strain>
    </source>
</reference>
<dbReference type="AlphaFoldDB" id="C6DD27"/>
<protein>
    <submittedName>
        <fullName evidence="1">Uncharacterized protein</fullName>
    </submittedName>
</protein>
<evidence type="ECO:0000313" key="1">
    <source>
        <dbReference type="EMBL" id="ACT12406.1"/>
    </source>
</evidence>
<name>C6DD27_PECCP</name>
<dbReference type="HOGENOM" id="CLU_3293842_0_0_6"/>
<organism evidence="1 2">
    <name type="scientific">Pectobacterium carotovorum subsp. carotovorum (strain PC1)</name>
    <dbReference type="NCBI Taxonomy" id="561230"/>
    <lineage>
        <taxon>Bacteria</taxon>
        <taxon>Pseudomonadati</taxon>
        <taxon>Pseudomonadota</taxon>
        <taxon>Gammaproteobacteria</taxon>
        <taxon>Enterobacterales</taxon>
        <taxon>Pectobacteriaceae</taxon>
        <taxon>Pectobacterium</taxon>
    </lineage>
</organism>
<dbReference type="KEGG" id="pct:PC1_1359"/>
<accession>C6DD27</accession>
<dbReference type="Proteomes" id="UP000002736">
    <property type="component" value="Chromosome"/>
</dbReference>
<evidence type="ECO:0000313" key="2">
    <source>
        <dbReference type="Proteomes" id="UP000002736"/>
    </source>
</evidence>
<dbReference type="EMBL" id="CP001657">
    <property type="protein sequence ID" value="ACT12406.1"/>
    <property type="molecule type" value="Genomic_DNA"/>
</dbReference>
<proteinExistence type="predicted"/>
<sequence length="40" mass="4412">MGETLCNGVRSLTCYNVVGLENYDRFGSERAFQLCPTPGI</sequence>